<reference evidence="15" key="2">
    <citation type="journal article" date="2021" name="PeerJ">
        <title>Extensive microbial diversity within the chicken gut microbiome revealed by metagenomics and culture.</title>
        <authorList>
            <person name="Gilroy R."/>
            <person name="Ravi A."/>
            <person name="Getino M."/>
            <person name="Pursley I."/>
            <person name="Horton D.L."/>
            <person name="Alikhan N.F."/>
            <person name="Baker D."/>
            <person name="Gharbi K."/>
            <person name="Hall N."/>
            <person name="Watson M."/>
            <person name="Adriaenssens E.M."/>
            <person name="Foster-Nyarko E."/>
            <person name="Jarju S."/>
            <person name="Secka A."/>
            <person name="Antonio M."/>
            <person name="Oren A."/>
            <person name="Chaudhuri R.R."/>
            <person name="La Ragione R."/>
            <person name="Hildebrand F."/>
            <person name="Pallen M.J."/>
        </authorList>
    </citation>
    <scope>NUCLEOTIDE SEQUENCE</scope>
    <source>
        <strain evidence="15">ChiHjej12B11-7776</strain>
    </source>
</reference>
<dbReference type="EMBL" id="DVOC01000093">
    <property type="protein sequence ID" value="HIU91392.1"/>
    <property type="molecule type" value="Genomic_DNA"/>
</dbReference>
<dbReference type="SUPFAM" id="SSF52058">
    <property type="entry name" value="L domain-like"/>
    <property type="match status" value="2"/>
</dbReference>
<dbReference type="InterPro" id="IPR053139">
    <property type="entry name" value="Surface_bspA-like"/>
</dbReference>
<dbReference type="Gene3D" id="3.80.10.10">
    <property type="entry name" value="Ribonuclease Inhibitor"/>
    <property type="match status" value="5"/>
</dbReference>
<feature type="domain" description="Peptidase S8/S53" evidence="11">
    <location>
        <begin position="211"/>
        <end position="687"/>
    </location>
</feature>
<keyword evidence="9" id="KW-1133">Transmembrane helix</keyword>
<dbReference type="Pfam" id="PF13306">
    <property type="entry name" value="LRR_5"/>
    <property type="match status" value="6"/>
</dbReference>
<keyword evidence="2" id="KW-0964">Secreted</keyword>
<dbReference type="Pfam" id="PF02368">
    <property type="entry name" value="Big_2"/>
    <property type="match status" value="1"/>
</dbReference>
<feature type="active site" description="Charge relay system" evidence="7 8">
    <location>
        <position position="300"/>
    </location>
</feature>
<dbReference type="GO" id="GO:0006508">
    <property type="term" value="P:proteolysis"/>
    <property type="evidence" value="ECO:0007669"/>
    <property type="project" value="UniProtKB-KW"/>
</dbReference>
<gene>
    <name evidence="15" type="ORF">IAC72_05235</name>
</gene>
<dbReference type="InterPro" id="IPR036852">
    <property type="entry name" value="Peptidase_S8/S53_dom_sf"/>
</dbReference>
<dbReference type="GO" id="GO:0004252">
    <property type="term" value="F:serine-type endopeptidase activity"/>
    <property type="evidence" value="ECO:0007669"/>
    <property type="project" value="UniProtKB-UniRule"/>
</dbReference>
<dbReference type="SUPFAM" id="SSF52025">
    <property type="entry name" value="PA domain"/>
    <property type="match status" value="1"/>
</dbReference>
<dbReference type="Gene3D" id="3.40.50.200">
    <property type="entry name" value="Peptidase S8/S53 domain"/>
    <property type="match status" value="1"/>
</dbReference>
<evidence type="ECO:0000256" key="3">
    <source>
        <dbReference type="ARBA" id="ARBA00022670"/>
    </source>
</evidence>
<dbReference type="InterPro" id="IPR022398">
    <property type="entry name" value="Peptidase_S8_His-AS"/>
</dbReference>
<dbReference type="Pfam" id="PF06280">
    <property type="entry name" value="fn3_5"/>
    <property type="match status" value="1"/>
</dbReference>
<dbReference type="InterPro" id="IPR015500">
    <property type="entry name" value="Peptidase_S8_subtilisin-rel"/>
</dbReference>
<dbReference type="PROSITE" id="PS00137">
    <property type="entry name" value="SUBTILASE_HIS"/>
    <property type="match status" value="1"/>
</dbReference>
<evidence type="ECO:0000256" key="7">
    <source>
        <dbReference type="PIRSR" id="PIRSR615500-1"/>
    </source>
</evidence>
<sequence length="2507" mass="271581">MRKAIICILMIVVLCSLAACQTLQPVIPDVSEQQKVTGELQLLRSDLKLTQEQVMSQIKAEYLLENGGYDKDDDVKVMITLKDDALIDTYGKVYSKLADSVAQYAATPEGQQQAQTLADKQAALAEKLYSKGLIQSVEHSYVTVMNGFSATVKYGDLEKIEKISGVDDVILSDTYNRPQTAEASEDASVINNAVEVYPTGIFDSSNVSYTGIGTAVAILDSGFDCSHTVFQNQPTGELLIDRNDVSGILNGTDDNGNPIANAAQTTPGLKLTDVYYSDKIPFTYDYADKDSDVFPYDSEHGTHVAGIIGGKDDTITGVAVNTQLVLMKVFPDLDDGADTDDILAALEDAVLLGVDAINMSLGSSCGFTREEDGNKINDVYDKINESGISLITAASNSYSSAYGGEHGNTNFATNPDSGTVGSPSTYEAALSVASISGTKSRYIEATDANGNNAYTFFFLESNDISGDPNDFFEELGLRQGETKVFDYVAVPGVGLNVNYATLDVNGKIALVRRGDNSFEEKAQIAKSHGAVACIIYNNLEGDIYMSMGKSDHIPTISISKEDGTALAERGNGKMTISYDNEAGPFMSDFSSWGPSPSLELKPDITAHGGNITSSVPGGGYDELSGTSMAAPNLCGIVVLIRQYLKDTFPEMSMQDVTVMANQLLMSTANIALNEEGNPYSPRKQGAGLASLFNAVNTKAYITVDGKNRAKLELYDDPDRTGVYTMKFNVVNFSDDVVSYDLSLLPMTESVSTSDSDFVAEKAYMLDDGNVVTTVDGVATDTVTVQPHSTVKVQVVYTLAAEDMQYIDNLFKYGMYVEGFVTLENNDDGINLNVPFLAFYGNWMEAPMFDKTYYEVESEAHNDAIDEDDKIKADYFATTPYGSYYYNYIIPLGCYLYDIDTTRYDYIPATEDHIAMSNVLGTIDGISSVYGGLLRNAKTMTFTITDKFTGEVVYEYVDYNANKAYSLGGSPIPYFDYLKISAYNLGLINNHQYEFKMQGLLDYGDGGLSVNARNSFSFDFYMDDESPIIKEVTYEKEYDKTQRKDRYYINLTVYDNHYVQSITPLIFTSSSTYTTLTENPIPVYGERGEDVTVRFEITDYLQDIFSDSLVTSALAFSIDDYALNSNIFICQLPGTRGDFKFTTDGTMTGSDMIIYNVNEGDVVDITEFLATSDSTVDADKDYLKYLNWSSSNDSVVTVKEGIIQCLKPGRATITVTEQMELRRANIIINVRSKPASASVRPQKRAHITDDASQATISDLRFSYFDTLFAYSRAAQTSEIGSTGSRMYLSSMSQVSFYPGEKIKLAFDFDPWYAQDNYTFTYSSTNERVATVNQDGEVTALKEGSATITLRATNKYTGKESNIMATVRLSVKNEFVIEDRILVAYKGLGGRVVIPDDEGILYIGSYAFCLYETDYSVELPEDDFDANKIPSTNTSITSVVIPYGVEEIQKYAFYNCTALQEVEIPTSVKFIREYAFYNDAKLTTIKLAGTATEDNIGMEATKVETIGANAFAGCTSLTGVNLSKVFAMGEKAFDGCTSLTSVDLSSLRNSGSEIFRGCTSLESVTLNENTKLSYAMFARSGLTSVDVYEKIAIPDFCFAQCGSLESVTIHNALVSVGTGAFSECTSLATFTWADGATAETLGEQAFYGSSALQSFTLPDCNVTLGNYCFLDCTALTTLVFDTNSVVDEILGSVFQNTALANFNVENSANYTVDGDNGLLLSADGNKVVFAAVAHDYSGGITLDYAEVGAGAFAGTNVTSVTFSGAVKVGNYAFANCADLVSVTFSEAEGTTVGNHAFNYDAQLNSVVNLDKVLNVGDYAFANSGLKEVTLGANGTFGEGAFFQSKVENVTIGANATFGLGAFQNCASLTTVNMPSEGGVHFGTACFANDALLSTIDLSKTDEVIGSEAFYACTSLSVANLANVKEVGSYAFADCANLRTVNLPVVEKIGEGAFGRYAEEGAAPAITEIVLPDTLVSIGAGAFMGCNGLISVVIPQNVTAIQDYAFLSCVNLQSVTLPQNVTHVGEYAFAGCTSLTNINLGNVKTIGNYAFSNATLLQNADLTSAESIGEGAFASTWLSGDVTANNLVTVGDYAFQNTDVTSFAAEKLQHIGVGAFNNNASLTQFVFSDNVAYVGSQAFLGCTSLTEFKKADGSASGTINEYARLFDGVLYTTLPSEYLQLAAVPAGKNVDTLTVQEDTWRIDLYAGNANPYVKHIVLPDSLKTIGNYAFYGYTALQSVEFRSFTAPALESSYDPNAVLAEGDPGYEILHKYFDIGGWELGYYNFVGLLGKNAPIKMILPSNSGIEGYDAVTYLVYFGASADAQRSEYEARDKNLVQFFEYAEEISQLNAITLMEETLISNAVSAYNAITQDPTVYGYSRKQYEQYVEMVLEASETMRQLKLANASQAARQLQTELDALPDVFSITDVEMLRDIAARIAKLQPSERMILDTTKLTKLQNALAQYNEKLKADMQQVKDAVDSVYAGVAAAAAAVAAATAAAFVAKRRGVRR</sequence>
<dbReference type="InterPro" id="IPR008964">
    <property type="entry name" value="Invasin/intimin_cell_adhesion"/>
</dbReference>
<dbReference type="PRINTS" id="PR00723">
    <property type="entry name" value="SUBTILISIN"/>
</dbReference>
<keyword evidence="5 8" id="KW-0378">Hydrolase</keyword>
<accession>A0A9D1SQU8</accession>
<feature type="domain" description="BIG2" evidence="13">
    <location>
        <begin position="1297"/>
        <end position="1348"/>
    </location>
</feature>
<organism evidence="15 16">
    <name type="scientific">Candidatus Fimimonas merdipullorum</name>
    <dbReference type="NCBI Taxonomy" id="2840822"/>
    <lineage>
        <taxon>Bacteria</taxon>
        <taxon>Pseudomonadati</taxon>
        <taxon>Myxococcota</taxon>
        <taxon>Myxococcia</taxon>
        <taxon>Myxococcales</taxon>
        <taxon>Cystobacterineae</taxon>
        <taxon>Myxococcaceae</taxon>
        <taxon>Myxococcaceae incertae sedis</taxon>
        <taxon>Candidatus Fimimonas</taxon>
    </lineage>
</organism>
<feature type="domain" description="PA" evidence="12">
    <location>
        <begin position="492"/>
        <end position="566"/>
    </location>
</feature>
<dbReference type="GO" id="GO:0016020">
    <property type="term" value="C:membrane"/>
    <property type="evidence" value="ECO:0007669"/>
    <property type="project" value="InterPro"/>
</dbReference>
<evidence type="ECO:0000259" key="14">
    <source>
        <dbReference type="Pfam" id="PF06280"/>
    </source>
</evidence>
<dbReference type="Proteomes" id="UP000886852">
    <property type="component" value="Unassembled WGS sequence"/>
</dbReference>
<protein>
    <submittedName>
        <fullName evidence="15">Leucine-rich repeat protein</fullName>
    </submittedName>
</protein>
<dbReference type="Pfam" id="PF00082">
    <property type="entry name" value="Peptidase_S8"/>
    <property type="match status" value="1"/>
</dbReference>
<evidence type="ECO:0000256" key="9">
    <source>
        <dbReference type="SAM" id="Phobius"/>
    </source>
</evidence>
<dbReference type="PANTHER" id="PTHR45661">
    <property type="entry name" value="SURFACE ANTIGEN"/>
    <property type="match status" value="1"/>
</dbReference>
<dbReference type="InterPro" id="IPR000209">
    <property type="entry name" value="Peptidase_S8/S53_dom"/>
</dbReference>
<dbReference type="SUPFAM" id="SSF49373">
    <property type="entry name" value="Invasin/intimin cell-adhesion fragments"/>
    <property type="match status" value="2"/>
</dbReference>
<proteinExistence type="inferred from homology"/>
<evidence type="ECO:0000256" key="1">
    <source>
        <dbReference type="ARBA" id="ARBA00011073"/>
    </source>
</evidence>
<evidence type="ECO:0000256" key="8">
    <source>
        <dbReference type="PROSITE-ProRule" id="PRU01240"/>
    </source>
</evidence>
<dbReference type="Pfam" id="PF02225">
    <property type="entry name" value="PA"/>
    <property type="match status" value="1"/>
</dbReference>
<reference evidence="15" key="1">
    <citation type="submission" date="2020-10" db="EMBL/GenBank/DDBJ databases">
        <authorList>
            <person name="Gilroy R."/>
        </authorList>
    </citation>
    <scope>NUCLEOTIDE SEQUENCE</scope>
    <source>
        <strain evidence="15">ChiHjej12B11-7776</strain>
    </source>
</reference>
<comment type="caution">
    <text evidence="15">The sequence shown here is derived from an EMBL/GenBank/DDBJ whole genome shotgun (WGS) entry which is preliminary data.</text>
</comment>
<feature type="active site" description="Charge relay system" evidence="7 8">
    <location>
        <position position="627"/>
    </location>
</feature>
<dbReference type="PROSITE" id="PS00136">
    <property type="entry name" value="SUBTILASE_ASP"/>
    <property type="match status" value="1"/>
</dbReference>
<evidence type="ECO:0000256" key="4">
    <source>
        <dbReference type="ARBA" id="ARBA00022729"/>
    </source>
</evidence>
<dbReference type="Gene3D" id="3.50.30.30">
    <property type="match status" value="1"/>
</dbReference>
<keyword evidence="9" id="KW-0812">Transmembrane</keyword>
<dbReference type="InterPro" id="IPR003343">
    <property type="entry name" value="Big_2"/>
</dbReference>
<name>A0A9D1SQU8_9BACT</name>
<evidence type="ECO:0000313" key="15">
    <source>
        <dbReference type="EMBL" id="HIU91392.1"/>
    </source>
</evidence>
<feature type="domain" description="C5a peptidase/Subtilisin-like protease SBT2-like Fn3-like" evidence="14">
    <location>
        <begin position="723"/>
        <end position="836"/>
    </location>
</feature>
<keyword evidence="4 10" id="KW-0732">Signal</keyword>
<dbReference type="InterPro" id="IPR003137">
    <property type="entry name" value="PA_domain"/>
</dbReference>
<feature type="chain" id="PRO_5039041122" evidence="10">
    <location>
        <begin position="19"/>
        <end position="2507"/>
    </location>
</feature>
<evidence type="ECO:0000259" key="11">
    <source>
        <dbReference type="Pfam" id="PF00082"/>
    </source>
</evidence>
<dbReference type="InterPro" id="IPR010435">
    <property type="entry name" value="C5a/SBT2-like_Fn3"/>
</dbReference>
<feature type="signal peptide" evidence="10">
    <location>
        <begin position="1"/>
        <end position="18"/>
    </location>
</feature>
<evidence type="ECO:0000256" key="5">
    <source>
        <dbReference type="ARBA" id="ARBA00022801"/>
    </source>
</evidence>
<dbReference type="InterPro" id="IPR046450">
    <property type="entry name" value="PA_dom_sf"/>
</dbReference>
<dbReference type="PANTHER" id="PTHR45661:SF3">
    <property type="entry name" value="IG-LIKE DOMAIN-CONTAINING PROTEIN"/>
    <property type="match status" value="1"/>
</dbReference>
<evidence type="ECO:0000256" key="10">
    <source>
        <dbReference type="SAM" id="SignalP"/>
    </source>
</evidence>
<keyword evidence="6 8" id="KW-0720">Serine protease</keyword>
<dbReference type="CDD" id="cd02133">
    <property type="entry name" value="PA_C5a_like"/>
    <property type="match status" value="1"/>
</dbReference>
<dbReference type="Gene3D" id="2.60.40.1710">
    <property type="entry name" value="Subtilisin-like superfamily"/>
    <property type="match status" value="1"/>
</dbReference>
<evidence type="ECO:0000259" key="13">
    <source>
        <dbReference type="Pfam" id="PF02368"/>
    </source>
</evidence>
<feature type="transmembrane region" description="Helical" evidence="9">
    <location>
        <begin position="2479"/>
        <end position="2500"/>
    </location>
</feature>
<dbReference type="InterPro" id="IPR032675">
    <property type="entry name" value="LRR_dom_sf"/>
</dbReference>
<dbReference type="Gene3D" id="2.60.40.1080">
    <property type="match status" value="2"/>
</dbReference>
<keyword evidence="9" id="KW-0472">Membrane</keyword>
<evidence type="ECO:0000259" key="12">
    <source>
        <dbReference type="Pfam" id="PF02225"/>
    </source>
</evidence>
<evidence type="ECO:0000313" key="16">
    <source>
        <dbReference type="Proteomes" id="UP000886852"/>
    </source>
</evidence>
<dbReference type="PROSITE" id="PS51257">
    <property type="entry name" value="PROKAR_LIPOPROTEIN"/>
    <property type="match status" value="1"/>
</dbReference>
<dbReference type="InterPro" id="IPR026906">
    <property type="entry name" value="LRR_5"/>
</dbReference>
<evidence type="ECO:0000256" key="2">
    <source>
        <dbReference type="ARBA" id="ARBA00022525"/>
    </source>
</evidence>
<dbReference type="SUPFAM" id="SSF52743">
    <property type="entry name" value="Subtilisin-like"/>
    <property type="match status" value="1"/>
</dbReference>
<evidence type="ECO:0000256" key="6">
    <source>
        <dbReference type="ARBA" id="ARBA00022825"/>
    </source>
</evidence>
<dbReference type="PROSITE" id="PS51892">
    <property type="entry name" value="SUBTILASE"/>
    <property type="match status" value="1"/>
</dbReference>
<comment type="similarity">
    <text evidence="1 8">Belongs to the peptidase S8 family.</text>
</comment>
<keyword evidence="3 8" id="KW-0645">Protease</keyword>
<feature type="active site" description="Charge relay system" evidence="7 8">
    <location>
        <position position="220"/>
    </location>
</feature>
<dbReference type="InterPro" id="IPR023827">
    <property type="entry name" value="Peptidase_S8_Asp-AS"/>
</dbReference>